<dbReference type="EMBL" id="MODZ01000001">
    <property type="protein sequence ID" value="OIJ36941.1"/>
    <property type="molecule type" value="Genomic_DNA"/>
</dbReference>
<sequence>MMLDALEVVAGRETRKLVYDEPDPRVAEIVCSWPGEFDISRALGLGLAVDEDFAEVVRAHARLG</sequence>
<gene>
    <name evidence="1" type="ORF">BK826_00460</name>
</gene>
<comment type="caution">
    <text evidence="1">The sequence shown here is derived from an EMBL/GenBank/DDBJ whole genome shotgun (WGS) entry which is preliminary data.</text>
</comment>
<dbReference type="Gene3D" id="3.90.25.10">
    <property type="entry name" value="UDP-galactose 4-epimerase, domain 1"/>
    <property type="match status" value="1"/>
</dbReference>
<dbReference type="AlphaFoldDB" id="A0A1S2N2I2"/>
<evidence type="ECO:0008006" key="3">
    <source>
        <dbReference type="Google" id="ProtNLM"/>
    </source>
</evidence>
<dbReference type="RefSeq" id="WP_075513863.1">
    <property type="nucleotide sequence ID" value="NZ_MODZ01000001.1"/>
</dbReference>
<dbReference type="Gene3D" id="3.40.50.720">
    <property type="entry name" value="NAD(P)-binding Rossmann-like Domain"/>
    <property type="match status" value="1"/>
</dbReference>
<evidence type="ECO:0000313" key="2">
    <source>
        <dbReference type="Proteomes" id="UP000179540"/>
    </source>
</evidence>
<accession>A0A1S2N2I2</accession>
<dbReference type="Proteomes" id="UP000179540">
    <property type="component" value="Unassembled WGS sequence"/>
</dbReference>
<proteinExistence type="predicted"/>
<reference evidence="1 2" key="1">
    <citation type="submission" date="2016-10" db="EMBL/GenBank/DDBJ databases">
        <title>Draft genome sequence of strain LCT isolated from the Shenzhou X spacecraft of China.</title>
        <authorList>
            <person name="Huang B."/>
        </authorList>
    </citation>
    <scope>NUCLEOTIDE SEQUENCE [LARGE SCALE GENOMIC DNA]</scope>
    <source>
        <strain evidence="1 2">LCT-H5</strain>
    </source>
</reference>
<evidence type="ECO:0000313" key="1">
    <source>
        <dbReference type="EMBL" id="OIJ36941.1"/>
    </source>
</evidence>
<dbReference type="OrthoDB" id="9801785at2"/>
<name>A0A1S2N2I2_9MICC</name>
<organism evidence="1 2">
    <name type="scientific">Rothia kristinae</name>
    <dbReference type="NCBI Taxonomy" id="37923"/>
    <lineage>
        <taxon>Bacteria</taxon>
        <taxon>Bacillati</taxon>
        <taxon>Actinomycetota</taxon>
        <taxon>Actinomycetes</taxon>
        <taxon>Micrococcales</taxon>
        <taxon>Micrococcaceae</taxon>
        <taxon>Rothia</taxon>
    </lineage>
</organism>
<protein>
    <recommendedName>
        <fullName evidence="3">NAD-dependent epimerase/dehydratase domain-containing protein</fullName>
    </recommendedName>
</protein>